<dbReference type="InterPro" id="IPR023631">
    <property type="entry name" value="Amidase_dom"/>
</dbReference>
<dbReference type="Pfam" id="PF01425">
    <property type="entry name" value="Amidase"/>
    <property type="match status" value="1"/>
</dbReference>
<dbReference type="PANTHER" id="PTHR11895:SF7">
    <property type="entry name" value="GLUTAMYL-TRNA(GLN) AMIDOTRANSFERASE SUBUNIT A, MITOCHONDRIAL"/>
    <property type="match status" value="1"/>
</dbReference>
<feature type="region of interest" description="Disordered" evidence="6">
    <location>
        <begin position="907"/>
        <end position="956"/>
    </location>
</feature>
<comment type="subunit">
    <text evidence="5">Subunit of the heterotrimeric GatCAB amidotransferase (AdT) complex, composed of A, B and C subunits.</text>
</comment>
<feature type="active site" description="Charge relay system" evidence="5">
    <location>
        <position position="48"/>
    </location>
</feature>
<feature type="region of interest" description="Disordered" evidence="6">
    <location>
        <begin position="502"/>
        <end position="535"/>
    </location>
</feature>
<feature type="compositionally biased region" description="Polar residues" evidence="6">
    <location>
        <begin position="946"/>
        <end position="956"/>
    </location>
</feature>
<accession>A0ABR1DDC4</accession>
<keyword evidence="9" id="KW-1185">Reference proteome</keyword>
<evidence type="ECO:0000256" key="6">
    <source>
        <dbReference type="SAM" id="MobiDB-lite"/>
    </source>
</evidence>
<feature type="compositionally biased region" description="Pro residues" evidence="6">
    <location>
        <begin position="924"/>
        <end position="941"/>
    </location>
</feature>
<evidence type="ECO:0000256" key="2">
    <source>
        <dbReference type="ARBA" id="ARBA00022741"/>
    </source>
</evidence>
<feature type="active site" description="Acyl-ester intermediate" evidence="5">
    <location>
        <position position="152"/>
    </location>
</feature>
<keyword evidence="2 5" id="KW-0547">Nucleotide-binding</keyword>
<feature type="compositionally biased region" description="Polar residues" evidence="6">
    <location>
        <begin position="591"/>
        <end position="602"/>
    </location>
</feature>
<feature type="region of interest" description="Disordered" evidence="6">
    <location>
        <begin position="574"/>
        <end position="643"/>
    </location>
</feature>
<comment type="function">
    <text evidence="5">Allows the formation of correctly charged Gln-tRNA(Gln) through the transamidation of misacylated Glu-tRNA(Gln) in the mitochondria. The reaction takes place in the presence of glutamine and ATP through an activated gamma-phospho-Glu-tRNA(Gln).</text>
</comment>
<keyword evidence="4 5" id="KW-0648">Protein biosynthesis</keyword>
<protein>
    <recommendedName>
        <fullName evidence="5">Glutamyl-tRNA(Gln) amidotransferase subunit A, mitochondrial</fullName>
        <shortName evidence="5">Glu-AdT subunit A</shortName>
        <ecNumber evidence="5">6.3.5.7</ecNumber>
    </recommendedName>
</protein>
<evidence type="ECO:0000256" key="5">
    <source>
        <dbReference type="HAMAP-Rule" id="MF_03150"/>
    </source>
</evidence>
<dbReference type="EC" id="6.3.5.7" evidence="5"/>
<organism evidence="8 9">
    <name type="scientific">Necator americanus</name>
    <name type="common">Human hookworm</name>
    <dbReference type="NCBI Taxonomy" id="51031"/>
    <lineage>
        <taxon>Eukaryota</taxon>
        <taxon>Metazoa</taxon>
        <taxon>Ecdysozoa</taxon>
        <taxon>Nematoda</taxon>
        <taxon>Chromadorea</taxon>
        <taxon>Rhabditida</taxon>
        <taxon>Rhabditina</taxon>
        <taxon>Rhabditomorpha</taxon>
        <taxon>Strongyloidea</taxon>
        <taxon>Ancylostomatidae</taxon>
        <taxon>Bunostominae</taxon>
        <taxon>Necator</taxon>
    </lineage>
</organism>
<evidence type="ECO:0000259" key="7">
    <source>
        <dbReference type="Pfam" id="PF01425"/>
    </source>
</evidence>
<keyword evidence="1 5" id="KW-0436">Ligase</keyword>
<comment type="subcellular location">
    <subcellularLocation>
        <location evidence="5">Mitochondrion</location>
    </subcellularLocation>
</comment>
<comment type="similarity">
    <text evidence="5">Belongs to the amidase family. GatA subfamily.</text>
</comment>
<evidence type="ECO:0000313" key="8">
    <source>
        <dbReference type="EMBL" id="KAK6748036.1"/>
    </source>
</evidence>
<reference evidence="8 9" key="1">
    <citation type="submission" date="2023-08" db="EMBL/GenBank/DDBJ databases">
        <title>A Necator americanus chromosomal reference genome.</title>
        <authorList>
            <person name="Ilik V."/>
            <person name="Petrzelkova K.J."/>
            <person name="Pardy F."/>
            <person name="Fuh T."/>
            <person name="Niatou-Singa F.S."/>
            <person name="Gouil Q."/>
            <person name="Baker L."/>
            <person name="Ritchie M.E."/>
            <person name="Jex A.R."/>
            <person name="Gazzola D."/>
            <person name="Li H."/>
            <person name="Toshio Fujiwara R."/>
            <person name="Zhan B."/>
            <person name="Aroian R.V."/>
            <person name="Pafco B."/>
            <person name="Schwarz E.M."/>
        </authorList>
    </citation>
    <scope>NUCLEOTIDE SEQUENCE [LARGE SCALE GENOMIC DNA]</scope>
    <source>
        <strain evidence="8 9">Aroian</strain>
        <tissue evidence="8">Whole animal</tissue>
    </source>
</reference>
<proteinExistence type="inferred from homology"/>
<feature type="domain" description="Amidase" evidence="7">
    <location>
        <begin position="14"/>
        <end position="435"/>
    </location>
</feature>
<dbReference type="Gene3D" id="3.90.1300.10">
    <property type="entry name" value="Amidase signature (AS) domain"/>
    <property type="match status" value="1"/>
</dbReference>
<gene>
    <name evidence="8" type="primary">Necator_chrIV.g14240</name>
    <name evidence="8" type="ORF">RB195_000946</name>
</gene>
<evidence type="ECO:0000256" key="1">
    <source>
        <dbReference type="ARBA" id="ARBA00022598"/>
    </source>
</evidence>
<comment type="caution">
    <text evidence="8">The sequence shown here is derived from an EMBL/GenBank/DDBJ whole genome shotgun (WGS) entry which is preliminary data.</text>
</comment>
<dbReference type="PANTHER" id="PTHR11895">
    <property type="entry name" value="TRANSAMIDASE"/>
    <property type="match status" value="1"/>
</dbReference>
<name>A0ABR1DDC4_NECAM</name>
<keyword evidence="3 5" id="KW-0067">ATP-binding</keyword>
<feature type="compositionally biased region" description="Basic and acidic residues" evidence="6">
    <location>
        <begin position="604"/>
        <end position="616"/>
    </location>
</feature>
<evidence type="ECO:0000256" key="4">
    <source>
        <dbReference type="ARBA" id="ARBA00022917"/>
    </source>
</evidence>
<evidence type="ECO:0000313" key="9">
    <source>
        <dbReference type="Proteomes" id="UP001303046"/>
    </source>
</evidence>
<dbReference type="InterPro" id="IPR000120">
    <property type="entry name" value="Amidase"/>
</dbReference>
<dbReference type="HAMAP" id="MF_00120">
    <property type="entry name" value="GatA"/>
    <property type="match status" value="1"/>
</dbReference>
<dbReference type="EMBL" id="JAVFWL010000004">
    <property type="protein sequence ID" value="KAK6748036.1"/>
    <property type="molecule type" value="Genomic_DNA"/>
</dbReference>
<dbReference type="InterPro" id="IPR036928">
    <property type="entry name" value="AS_sf"/>
</dbReference>
<feature type="active site" description="Charge relay system" evidence="5">
    <location>
        <position position="128"/>
    </location>
</feature>
<keyword evidence="5" id="KW-0496">Mitochondrion</keyword>
<comment type="catalytic activity">
    <reaction evidence="5">
        <text>L-glutamyl-tRNA(Gln) + L-glutamine + ATP + H2O = L-glutaminyl-tRNA(Gln) + L-glutamate + ADP + phosphate + H(+)</text>
        <dbReference type="Rhea" id="RHEA:17521"/>
        <dbReference type="Rhea" id="RHEA-COMP:9681"/>
        <dbReference type="Rhea" id="RHEA-COMP:9684"/>
        <dbReference type="ChEBI" id="CHEBI:15377"/>
        <dbReference type="ChEBI" id="CHEBI:15378"/>
        <dbReference type="ChEBI" id="CHEBI:29985"/>
        <dbReference type="ChEBI" id="CHEBI:30616"/>
        <dbReference type="ChEBI" id="CHEBI:43474"/>
        <dbReference type="ChEBI" id="CHEBI:58359"/>
        <dbReference type="ChEBI" id="CHEBI:78520"/>
        <dbReference type="ChEBI" id="CHEBI:78521"/>
        <dbReference type="ChEBI" id="CHEBI:456216"/>
        <dbReference type="EC" id="6.3.5.7"/>
    </reaction>
</comment>
<feature type="compositionally biased region" description="Polar residues" evidence="6">
    <location>
        <begin position="525"/>
        <end position="535"/>
    </location>
</feature>
<dbReference type="Proteomes" id="UP001303046">
    <property type="component" value="Unassembled WGS sequence"/>
</dbReference>
<dbReference type="InterPro" id="IPR004412">
    <property type="entry name" value="GatA"/>
</dbReference>
<sequence length="956" mass="103417">MQRIEAAIECAVKSRRYGALITETFDLARSQAQSAVAKGLTPFPVVVKDCFAVQGYPLTCASRMLESYVAPYTATVVQRLIDRGGCIIGKGNMDEFCMGTSSVLGHFGPVKSGLTRSVEDDWFVPGGSSGGSAVAVQLGMAEVGLGSDTGGSSRNPAAFNGIFGLKPTYGVLSRHGLVPLVNSLDVPSILAKSANSCWNFLQAMSGIDKRDSTSIELSSSDTCSSVVGLRIGIPKEYHNEFLSDDAWRVWNHAANTLQRHGAKIVELSLPNTKYSLVCYQIISAVDIASNMARYDSIEYGHRSKNEKSTFDLYASSRSEAFNTVVKRRIMAGNYFLMRENRKKFFTKALRVRRKIASEIFEAFNSVDILLTPTATGSSPLFSKLRQGFYKREDQDDFYTQPANLAGVPAISVPCGRSSDNLPIGVQLIGNLLKDRFICDVAQLLHDSTEDSWRYILACSILEKNLSPGVESKHFVNRIASSMSNVSPKPVASVKCEVQPSTSTANETALPMSSPCHPSPALARSVPSSQEATSPSETAGKDFVFFTTELANQAALDFEKERFDSLLEWHIKYRKRKEAERSSSDDTVSEKAASSVSTESPTADVTERKAEKRKAESDPEDNTAKKPTYVDLTAPENSPVKKLEETPLRRMEMMTNSSAFSTSSSINDVVEAPTNGICKKDERSAKLEKLGEMERQVEAERLRVEWEKEVQAHEMKKLMQTQGLSPYSSPMFMPAPGPPSGMYPMAPYPGRYPPAGNGYPMGAIPAGSFPPAYPNGAPSFPPGYPMSAPGKSQIPSPAYIGDPMSFKGGAPPPGMSPHHPMYAHMMAARGMPSPVPGPGFPADPGRPFAIPGQSPGVSPFHPAPYPPHPYPQMPYGHPGMAKGVVPPPPYPFAGAAMAGAPGMPPNPAMMRNGPVDPMRWQGMPPNYPPSFPNPMPPGPTPSMPCQHMTSPKQGLAV</sequence>
<evidence type="ECO:0000256" key="3">
    <source>
        <dbReference type="ARBA" id="ARBA00022840"/>
    </source>
</evidence>
<feature type="compositionally biased region" description="Basic and acidic residues" evidence="6">
    <location>
        <begin position="574"/>
        <end position="583"/>
    </location>
</feature>
<dbReference type="SUPFAM" id="SSF75304">
    <property type="entry name" value="Amidase signature (AS) enzymes"/>
    <property type="match status" value="1"/>
</dbReference>